<reference evidence="7" key="2">
    <citation type="submission" date="2021-02" db="EMBL/GenBank/DDBJ databases">
        <title>Aspergillus puulaauensis MK2 genome sequence.</title>
        <authorList>
            <person name="Futagami T."/>
            <person name="Mori K."/>
            <person name="Kadooka C."/>
            <person name="Tanaka T."/>
        </authorList>
    </citation>
    <scope>NUCLEOTIDE SEQUENCE</scope>
    <source>
        <strain evidence="7">MK2</strain>
    </source>
</reference>
<dbReference type="AlphaFoldDB" id="A0A7R8ANT3"/>
<dbReference type="Gene3D" id="3.60.110.10">
    <property type="entry name" value="Carbon-nitrogen hydrolase"/>
    <property type="match status" value="1"/>
</dbReference>
<dbReference type="Pfam" id="PF00795">
    <property type="entry name" value="CN_hydrolase"/>
    <property type="match status" value="1"/>
</dbReference>
<dbReference type="GeneID" id="64975232"/>
<evidence type="ECO:0000256" key="1">
    <source>
        <dbReference type="ARBA" id="ARBA00008129"/>
    </source>
</evidence>
<sequence>MTTVRVALTQHEPCWFDIQGTVDKTVKLIHEAAANGARLISFPECWVPGYPVWVWKYPSRPDLFVKYFRNSLARDSPEMHRICAAARESNIVVVLAYSERADDSLYMSQSVIDATGEVLLSRRKIKPTHMERTIFGDAAGGDDTLFNVAETAVGRVSALLCWEHLQPLLKYHTLSQRPQIHVGGWPPLGPGDTPGATASILKDGARALTRVFGMESQAFGLHNSTVISTAGVEANEAQGARLMSTPGGGTSIVYGPDGKTLTEDLPETEEGMVYCDLNMDTCVVAKSFIDCIGQYSRPDILSLSVDQRPRRHVHYAIDSSGSLAPRSSKGSSGQ</sequence>
<dbReference type="PROSITE" id="PS50263">
    <property type="entry name" value="CN_HYDROLASE"/>
    <property type="match status" value="1"/>
</dbReference>
<dbReference type="InterPro" id="IPR003010">
    <property type="entry name" value="C-N_Hydrolase"/>
</dbReference>
<evidence type="ECO:0000256" key="4">
    <source>
        <dbReference type="ARBA" id="ARBA00039045"/>
    </source>
</evidence>
<organism evidence="7 8">
    <name type="scientific">Aspergillus puulaauensis</name>
    <dbReference type="NCBI Taxonomy" id="1220207"/>
    <lineage>
        <taxon>Eukaryota</taxon>
        <taxon>Fungi</taxon>
        <taxon>Dikarya</taxon>
        <taxon>Ascomycota</taxon>
        <taxon>Pezizomycotina</taxon>
        <taxon>Eurotiomycetes</taxon>
        <taxon>Eurotiomycetidae</taxon>
        <taxon>Eurotiales</taxon>
        <taxon>Aspergillaceae</taxon>
        <taxon>Aspergillus</taxon>
    </lineage>
</organism>
<feature type="active site" description="Proton acceptor" evidence="5">
    <location>
        <position position="44"/>
    </location>
</feature>
<proteinExistence type="inferred from homology"/>
<accession>A0A7R8ANT3</accession>
<dbReference type="KEGG" id="apuu:APUU_41671S"/>
<evidence type="ECO:0000313" key="8">
    <source>
        <dbReference type="Proteomes" id="UP000654913"/>
    </source>
</evidence>
<dbReference type="EC" id="3.5.5.1" evidence="4"/>
<dbReference type="RefSeq" id="XP_041557421.1">
    <property type="nucleotide sequence ID" value="XM_041704880.1"/>
</dbReference>
<dbReference type="SUPFAM" id="SSF56317">
    <property type="entry name" value="Carbon-nitrogen hydrolase"/>
    <property type="match status" value="1"/>
</dbReference>
<evidence type="ECO:0000256" key="3">
    <source>
        <dbReference type="ARBA" id="ARBA00036406"/>
    </source>
</evidence>
<evidence type="ECO:0000256" key="5">
    <source>
        <dbReference type="PROSITE-ProRule" id="PRU10139"/>
    </source>
</evidence>
<gene>
    <name evidence="7" type="ORF">APUU_41671S</name>
</gene>
<dbReference type="PANTHER" id="PTHR46044">
    <property type="entry name" value="NITRILASE"/>
    <property type="match status" value="1"/>
</dbReference>
<protein>
    <recommendedName>
        <fullName evidence="4">nitrilase</fullName>
        <ecNumber evidence="4">3.5.5.1</ecNumber>
    </recommendedName>
</protein>
<dbReference type="GO" id="GO:0016836">
    <property type="term" value="F:hydro-lyase activity"/>
    <property type="evidence" value="ECO:0007669"/>
    <property type="project" value="UniProtKB-ARBA"/>
</dbReference>
<evidence type="ECO:0000259" key="6">
    <source>
        <dbReference type="PROSITE" id="PS50263"/>
    </source>
</evidence>
<evidence type="ECO:0000313" key="7">
    <source>
        <dbReference type="EMBL" id="BCS25227.1"/>
    </source>
</evidence>
<keyword evidence="8" id="KW-1185">Reference proteome</keyword>
<evidence type="ECO:0000256" key="2">
    <source>
        <dbReference type="ARBA" id="ARBA00022801"/>
    </source>
</evidence>
<dbReference type="PANTHER" id="PTHR46044:SF14">
    <property type="entry name" value="ARYLACETONITRILASE"/>
    <property type="match status" value="1"/>
</dbReference>
<dbReference type="PROSITE" id="PS00920">
    <property type="entry name" value="NITRIL_CHT_1"/>
    <property type="match status" value="1"/>
</dbReference>
<reference evidence="7" key="1">
    <citation type="submission" date="2021-01" db="EMBL/GenBank/DDBJ databases">
        <authorList>
            <consortium name="Aspergillus puulaauensis MK2 genome sequencing consortium"/>
            <person name="Kazuki M."/>
            <person name="Futagami T."/>
        </authorList>
    </citation>
    <scope>NUCLEOTIDE SEQUENCE</scope>
    <source>
        <strain evidence="7">MK2</strain>
    </source>
</reference>
<feature type="domain" description="CN hydrolase" evidence="6">
    <location>
        <begin position="4"/>
        <end position="279"/>
    </location>
</feature>
<dbReference type="OrthoDB" id="10250282at2759"/>
<dbReference type="InterPro" id="IPR000132">
    <property type="entry name" value="Nitrilase/CN_hydratase_CS"/>
</dbReference>
<comment type="catalytic activity">
    <reaction evidence="3">
        <text>a nitrile + 2 H2O = a carboxylate + NH4(+)</text>
        <dbReference type="Rhea" id="RHEA:21724"/>
        <dbReference type="ChEBI" id="CHEBI:15377"/>
        <dbReference type="ChEBI" id="CHEBI:18379"/>
        <dbReference type="ChEBI" id="CHEBI:28938"/>
        <dbReference type="ChEBI" id="CHEBI:29067"/>
        <dbReference type="EC" id="3.5.5.1"/>
    </reaction>
</comment>
<dbReference type="Proteomes" id="UP000654913">
    <property type="component" value="Chromosome 4"/>
</dbReference>
<keyword evidence="2" id="KW-0378">Hydrolase</keyword>
<comment type="similarity">
    <text evidence="1">Belongs to the carbon-nitrogen hydrolase superfamily. Nitrilase family.</text>
</comment>
<dbReference type="GO" id="GO:0000257">
    <property type="term" value="F:nitrilase activity"/>
    <property type="evidence" value="ECO:0007669"/>
    <property type="project" value="UniProtKB-EC"/>
</dbReference>
<dbReference type="InterPro" id="IPR036526">
    <property type="entry name" value="C-N_Hydrolase_sf"/>
</dbReference>
<dbReference type="EMBL" id="AP024446">
    <property type="protein sequence ID" value="BCS25227.1"/>
    <property type="molecule type" value="Genomic_DNA"/>
</dbReference>
<name>A0A7R8ANT3_9EURO</name>
<dbReference type="InterPro" id="IPR044149">
    <property type="entry name" value="Nitrilases_CHs"/>
</dbReference>
<dbReference type="CDD" id="cd07564">
    <property type="entry name" value="nitrilases_CHs"/>
    <property type="match status" value="1"/>
</dbReference>